<evidence type="ECO:0000313" key="4">
    <source>
        <dbReference type="EMBL" id="MCY0967139.1"/>
    </source>
</evidence>
<evidence type="ECO:0000256" key="2">
    <source>
        <dbReference type="PROSITE-ProRule" id="PRU00169"/>
    </source>
</evidence>
<dbReference type="PANTHER" id="PTHR44591:SF19">
    <property type="entry name" value="TWO-COMPONENT RESPONSE REGULATOR-RELATED"/>
    <property type="match status" value="1"/>
</dbReference>
<dbReference type="AlphaFoldDB" id="A0A9X3EGK9"/>
<accession>A0A9X3EGK9</accession>
<dbReference type="PANTHER" id="PTHR44591">
    <property type="entry name" value="STRESS RESPONSE REGULATOR PROTEIN 1"/>
    <property type="match status" value="1"/>
</dbReference>
<evidence type="ECO:0000256" key="1">
    <source>
        <dbReference type="ARBA" id="ARBA00022553"/>
    </source>
</evidence>
<dbReference type="EMBL" id="JAPNOA010000059">
    <property type="protein sequence ID" value="MCY0967139.1"/>
    <property type="molecule type" value="Genomic_DNA"/>
</dbReference>
<evidence type="ECO:0000259" key="3">
    <source>
        <dbReference type="PROSITE" id="PS50110"/>
    </source>
</evidence>
<dbReference type="InterPro" id="IPR035965">
    <property type="entry name" value="PAS-like_dom_sf"/>
</dbReference>
<keyword evidence="1 2" id="KW-0597">Phosphoprotein</keyword>
<feature type="domain" description="Response regulatory" evidence="3">
    <location>
        <begin position="4"/>
        <end position="119"/>
    </location>
</feature>
<organism evidence="4 5">
    <name type="scientific">Parathalassolituus penaei</name>
    <dbReference type="NCBI Taxonomy" id="2997323"/>
    <lineage>
        <taxon>Bacteria</taxon>
        <taxon>Pseudomonadati</taxon>
        <taxon>Pseudomonadota</taxon>
        <taxon>Gammaproteobacteria</taxon>
        <taxon>Oceanospirillales</taxon>
        <taxon>Oceanospirillaceae</taxon>
        <taxon>Parathalassolituus</taxon>
    </lineage>
</organism>
<keyword evidence="5" id="KW-1185">Reference proteome</keyword>
<dbReference type="RefSeq" id="WP_283175347.1">
    <property type="nucleotide sequence ID" value="NZ_JAPNOA010000059.1"/>
</dbReference>
<dbReference type="SMART" id="SM00448">
    <property type="entry name" value="REC"/>
    <property type="match status" value="1"/>
</dbReference>
<dbReference type="Gene3D" id="3.30.450.20">
    <property type="entry name" value="PAS domain"/>
    <property type="match status" value="1"/>
</dbReference>
<comment type="caution">
    <text evidence="4">The sequence shown here is derived from an EMBL/GenBank/DDBJ whole genome shotgun (WGS) entry which is preliminary data.</text>
</comment>
<dbReference type="PROSITE" id="PS50110">
    <property type="entry name" value="RESPONSE_REGULATORY"/>
    <property type="match status" value="1"/>
</dbReference>
<feature type="modified residue" description="4-aspartylphosphate" evidence="2">
    <location>
        <position position="53"/>
    </location>
</feature>
<dbReference type="InterPro" id="IPR011006">
    <property type="entry name" value="CheY-like_superfamily"/>
</dbReference>
<sequence length="604" mass="67944">MSFSVLLIDDEAGIVQALSRVFDNAGLVTYTAHNLQEALEILRNHIIKVMITDFRMPGGDGLELCQQAREQSPCTYRLLLSGHVEYPLLRAALQRGDVHKFVAKPWNNQALIRDVEEGARQSDLMKKVHTLRSAVHDDQPAFLTDRNWVIRLANARLCTVLGIPEEQLLGRNLFAPSICAMPVMQEAEITRQTESGQTWLGFFSLLDVQRQEIPTWMVVTALSQDYRICVCSFVDQDTGNARREIRTELRRYSGSHQLDEFCQYLEHNYGMARTLVVEFPREMVNDADLSALCYERISAATGGLNRIFTPASNLFLIPIADTSADNSVTNLENTICRQFNAPLVHRRQVVQVTPTLRIESSNDEQPFATLRSRLAHYETLETPEQNPGATSITPVVEVIQNATQPVIVHSNGPDVLPIFDHQGQILGVRTCRQESRPDSWMQSTLSCWQQYLQTAPFLAMDTITDDALPDAPLAATCLLEVNVSMGLPESLLSQVDLLQRRGFQLLLRNPSQNLLASRQLATLPIRAFAFGPRQLQEMMGAEAGFRRLLQKWQEQGVKFLGEQLDSPTELATARHWGMDWLCGDALSKPVKASRLSWFANVDGF</sequence>
<proteinExistence type="predicted"/>
<dbReference type="Pfam" id="PF00072">
    <property type="entry name" value="Response_reg"/>
    <property type="match status" value="1"/>
</dbReference>
<evidence type="ECO:0000313" key="5">
    <source>
        <dbReference type="Proteomes" id="UP001150830"/>
    </source>
</evidence>
<dbReference type="Proteomes" id="UP001150830">
    <property type="component" value="Unassembled WGS sequence"/>
</dbReference>
<gene>
    <name evidence="4" type="ORF">OUO13_18320</name>
</gene>
<dbReference type="Gene3D" id="3.40.50.2300">
    <property type="match status" value="1"/>
</dbReference>
<dbReference type="InterPro" id="IPR050595">
    <property type="entry name" value="Bact_response_regulator"/>
</dbReference>
<dbReference type="SUPFAM" id="SSF52172">
    <property type="entry name" value="CheY-like"/>
    <property type="match status" value="1"/>
</dbReference>
<name>A0A9X3EGK9_9GAMM</name>
<dbReference type="SUPFAM" id="SSF55785">
    <property type="entry name" value="PYP-like sensor domain (PAS domain)"/>
    <property type="match status" value="1"/>
</dbReference>
<protein>
    <submittedName>
        <fullName evidence="4">Response regulator</fullName>
    </submittedName>
</protein>
<dbReference type="InterPro" id="IPR001789">
    <property type="entry name" value="Sig_transdc_resp-reg_receiver"/>
</dbReference>
<dbReference type="GO" id="GO:0000160">
    <property type="term" value="P:phosphorelay signal transduction system"/>
    <property type="evidence" value="ECO:0007669"/>
    <property type="project" value="InterPro"/>
</dbReference>
<reference evidence="4" key="1">
    <citation type="submission" date="2022-11" db="EMBL/GenBank/DDBJ databases">
        <title>Parathalassolutuus dongxingensis gen. nov., sp. nov., a novel member of family Oceanospirillaceae isolated from a coastal shrimp pond in Guangxi, China.</title>
        <authorList>
            <person name="Chen H."/>
        </authorList>
    </citation>
    <scope>NUCLEOTIDE SEQUENCE</scope>
    <source>
        <strain evidence="4">G-43</strain>
    </source>
</reference>